<sequence>MTRGETNARSQVALDVRDLLPRSASIIEAFFGTTEQNSNPSLVLATAYALASLHQQQWNAEDASRRPGASVDEIAESKRRIDALNARRVSLVEQIDTWADRNVTSKTEEAPLHTETLGSVVDRLAIAWIRAKNIRESGNRNRARLALRQLMQLADAYDDLVRDIGAGQRRLPVWRSLKTYGGEAQ</sequence>
<organism evidence="1 2">
    <name type="scientific">Streptomonospora nanhaiensis</name>
    <dbReference type="NCBI Taxonomy" id="1323731"/>
    <lineage>
        <taxon>Bacteria</taxon>
        <taxon>Bacillati</taxon>
        <taxon>Actinomycetota</taxon>
        <taxon>Actinomycetes</taxon>
        <taxon>Streptosporangiales</taxon>
        <taxon>Nocardiopsidaceae</taxon>
        <taxon>Streptomonospora</taxon>
    </lineage>
</organism>
<dbReference type="Proteomes" id="UP000575985">
    <property type="component" value="Unassembled WGS sequence"/>
</dbReference>
<reference evidence="1 2" key="1">
    <citation type="submission" date="2020-07" db="EMBL/GenBank/DDBJ databases">
        <title>Sequencing the genomes of 1000 actinobacteria strains.</title>
        <authorList>
            <person name="Klenk H.-P."/>
        </authorList>
    </citation>
    <scope>NUCLEOTIDE SEQUENCE [LARGE SCALE GENOMIC DNA]</scope>
    <source>
        <strain evidence="1 2">DSM 45927</strain>
    </source>
</reference>
<protein>
    <recommendedName>
        <fullName evidence="3">DUF4254 domain-containing protein</fullName>
    </recommendedName>
</protein>
<dbReference type="Pfam" id="PF14063">
    <property type="entry name" value="DUF4254"/>
    <property type="match status" value="1"/>
</dbReference>
<evidence type="ECO:0000313" key="1">
    <source>
        <dbReference type="EMBL" id="NYI98261.1"/>
    </source>
</evidence>
<evidence type="ECO:0008006" key="3">
    <source>
        <dbReference type="Google" id="ProtNLM"/>
    </source>
</evidence>
<dbReference type="EMBL" id="JACCFO010000001">
    <property type="protein sequence ID" value="NYI98261.1"/>
    <property type="molecule type" value="Genomic_DNA"/>
</dbReference>
<proteinExistence type="predicted"/>
<name>A0A853BUT7_9ACTN</name>
<comment type="caution">
    <text evidence="1">The sequence shown here is derived from an EMBL/GenBank/DDBJ whole genome shotgun (WGS) entry which is preliminary data.</text>
</comment>
<gene>
    <name evidence="1" type="ORF">HNR12_004538</name>
</gene>
<dbReference type="AlphaFoldDB" id="A0A853BUT7"/>
<evidence type="ECO:0000313" key="2">
    <source>
        <dbReference type="Proteomes" id="UP000575985"/>
    </source>
</evidence>
<dbReference type="InterPro" id="IPR025350">
    <property type="entry name" value="DUF4254"/>
</dbReference>
<dbReference type="RefSeq" id="WP_179769441.1">
    <property type="nucleotide sequence ID" value="NZ_JACCFO010000001.1"/>
</dbReference>
<accession>A0A853BUT7</accession>
<keyword evidence="2" id="KW-1185">Reference proteome</keyword>